<gene>
    <name evidence="1" type="ORF">GJ744_009618</name>
</gene>
<name>A0A8H7AJ32_9EURO</name>
<dbReference type="InterPro" id="IPR029063">
    <property type="entry name" value="SAM-dependent_MTases_sf"/>
</dbReference>
<accession>A0A8H7AJ32</accession>
<dbReference type="SUPFAM" id="SSF53335">
    <property type="entry name" value="S-adenosyl-L-methionine-dependent methyltransferases"/>
    <property type="match status" value="1"/>
</dbReference>
<dbReference type="EMBL" id="JAACFV010000059">
    <property type="protein sequence ID" value="KAF7508036.1"/>
    <property type="molecule type" value="Genomic_DNA"/>
</dbReference>
<sequence length="240" mass="27649">MTTTSGTSHQADRQDRSRFTFQQGWFELIRDEWEKLTMSLRGKKLHVLEVGSFEGASTTWILDNLMDHAESTMTVIDTFEGGMEHQGADNAQNYNISTLENRFRANVAKCEHVNKLRVMKARSDDALLALRQESAHFDFIYVDASHVAIDVLHDAVVCWRMLNVHGVMVFDDFRWKGYMEDCYNPHVAILGFLRCAAPEIETRETESQMWVTKVPNRIPATPNPDPALYYWEKDKNSALE</sequence>
<evidence type="ECO:0008006" key="3">
    <source>
        <dbReference type="Google" id="ProtNLM"/>
    </source>
</evidence>
<dbReference type="OrthoDB" id="2014201at2759"/>
<dbReference type="Proteomes" id="UP000606974">
    <property type="component" value="Unassembled WGS sequence"/>
</dbReference>
<dbReference type="Pfam" id="PF13578">
    <property type="entry name" value="Methyltransf_24"/>
    <property type="match status" value="1"/>
</dbReference>
<keyword evidence="2" id="KW-1185">Reference proteome</keyword>
<organism evidence="1 2">
    <name type="scientific">Endocarpon pusillum</name>
    <dbReference type="NCBI Taxonomy" id="364733"/>
    <lineage>
        <taxon>Eukaryota</taxon>
        <taxon>Fungi</taxon>
        <taxon>Dikarya</taxon>
        <taxon>Ascomycota</taxon>
        <taxon>Pezizomycotina</taxon>
        <taxon>Eurotiomycetes</taxon>
        <taxon>Chaetothyriomycetidae</taxon>
        <taxon>Verrucariales</taxon>
        <taxon>Verrucariaceae</taxon>
        <taxon>Endocarpon</taxon>
    </lineage>
</organism>
<evidence type="ECO:0000313" key="1">
    <source>
        <dbReference type="EMBL" id="KAF7508036.1"/>
    </source>
</evidence>
<dbReference type="AlphaFoldDB" id="A0A8H7AJ32"/>
<protein>
    <recommendedName>
        <fullName evidence="3">Methyltransferase domain-containing protein</fullName>
    </recommendedName>
</protein>
<comment type="caution">
    <text evidence="1">The sequence shown here is derived from an EMBL/GenBank/DDBJ whole genome shotgun (WGS) entry which is preliminary data.</text>
</comment>
<reference evidence="1" key="1">
    <citation type="submission" date="2020-02" db="EMBL/GenBank/DDBJ databases">
        <authorList>
            <person name="Palmer J.M."/>
        </authorList>
    </citation>
    <scope>NUCLEOTIDE SEQUENCE</scope>
    <source>
        <strain evidence="1">EPUS1.4</strain>
        <tissue evidence="1">Thallus</tissue>
    </source>
</reference>
<dbReference type="Gene3D" id="3.40.50.150">
    <property type="entry name" value="Vaccinia Virus protein VP39"/>
    <property type="match status" value="1"/>
</dbReference>
<evidence type="ECO:0000313" key="2">
    <source>
        <dbReference type="Proteomes" id="UP000606974"/>
    </source>
</evidence>
<proteinExistence type="predicted"/>